<dbReference type="InterPro" id="IPR047640">
    <property type="entry name" value="RpiR-like"/>
</dbReference>
<dbReference type="RefSeq" id="WP_191908143.1">
    <property type="nucleotide sequence ID" value="NZ_CP042906.1"/>
</dbReference>
<dbReference type="AlphaFoldDB" id="A0A5J6MKR1"/>
<evidence type="ECO:0000313" key="7">
    <source>
        <dbReference type="Proteomes" id="UP000326202"/>
    </source>
</evidence>
<dbReference type="KEGG" id="htq:FRZ44_34020"/>
<dbReference type="EMBL" id="CP042906">
    <property type="protein sequence ID" value="QEX18098.1"/>
    <property type="molecule type" value="Genomic_DNA"/>
</dbReference>
<feature type="region of interest" description="Disordered" evidence="4">
    <location>
        <begin position="1"/>
        <end position="24"/>
    </location>
</feature>
<feature type="domain" description="HTH rpiR-type" evidence="5">
    <location>
        <begin position="22"/>
        <end position="98"/>
    </location>
</feature>
<sequence>MRRSASNGIAAAETSPAAGETRPISERVRRGLSALTAAENRVAQALLDDYPVAGLETVARFAKRAGTSGPTILRFVSRLGFESYAAFQNRLRSEVQKQLQGPLARYPSRPGWGDGSDVHERVGLAICGNIERAVRGLPRGDYADITRLVCDPRRAVFCLGGRFTQMLATYFHHCLRELRPGARLVREGSAGWADYLLDVRRGDILVVFDFRRYQRDVLEFAGGAAAQGAVIILVTDIWNSPIAALAAHVIACPVEVPTAFDSAVAGLAMVEVLIASVVERLGEGAKRRIETLETLRQPFHLESAPPGAGRKAAQTPITAGRKAKQSRKPDKNANGKAGMKSGRSTG</sequence>
<dbReference type="GO" id="GO:1901135">
    <property type="term" value="P:carbohydrate derivative metabolic process"/>
    <property type="evidence" value="ECO:0007669"/>
    <property type="project" value="InterPro"/>
</dbReference>
<dbReference type="SUPFAM" id="SSF53697">
    <property type="entry name" value="SIS domain"/>
    <property type="match status" value="1"/>
</dbReference>
<dbReference type="InterPro" id="IPR036388">
    <property type="entry name" value="WH-like_DNA-bd_sf"/>
</dbReference>
<gene>
    <name evidence="6" type="ORF">FRZ44_34020</name>
</gene>
<evidence type="ECO:0000256" key="3">
    <source>
        <dbReference type="ARBA" id="ARBA00023163"/>
    </source>
</evidence>
<evidence type="ECO:0000256" key="1">
    <source>
        <dbReference type="ARBA" id="ARBA00023015"/>
    </source>
</evidence>
<dbReference type="PANTHER" id="PTHR30514:SF18">
    <property type="entry name" value="RPIR-FAMILY TRANSCRIPTIONAL REGULATOR"/>
    <property type="match status" value="1"/>
</dbReference>
<dbReference type="InterPro" id="IPR001347">
    <property type="entry name" value="SIS_dom"/>
</dbReference>
<dbReference type="Pfam" id="PF01418">
    <property type="entry name" value="HTH_6"/>
    <property type="match status" value="1"/>
</dbReference>
<evidence type="ECO:0000256" key="4">
    <source>
        <dbReference type="SAM" id="MobiDB-lite"/>
    </source>
</evidence>
<evidence type="ECO:0000259" key="5">
    <source>
        <dbReference type="PROSITE" id="PS51071"/>
    </source>
</evidence>
<organism evidence="6 7">
    <name type="scientific">Hypericibacter terrae</name>
    <dbReference type="NCBI Taxonomy" id="2602015"/>
    <lineage>
        <taxon>Bacteria</taxon>
        <taxon>Pseudomonadati</taxon>
        <taxon>Pseudomonadota</taxon>
        <taxon>Alphaproteobacteria</taxon>
        <taxon>Rhodospirillales</taxon>
        <taxon>Dongiaceae</taxon>
        <taxon>Hypericibacter</taxon>
    </lineage>
</organism>
<dbReference type="Gene3D" id="1.10.10.10">
    <property type="entry name" value="Winged helix-like DNA-binding domain superfamily/Winged helix DNA-binding domain"/>
    <property type="match status" value="1"/>
</dbReference>
<dbReference type="GO" id="GO:0003677">
    <property type="term" value="F:DNA binding"/>
    <property type="evidence" value="ECO:0007669"/>
    <property type="project" value="UniProtKB-KW"/>
</dbReference>
<protein>
    <submittedName>
        <fullName evidence="6">RpiR family transcriptional regulator</fullName>
    </submittedName>
</protein>
<feature type="region of interest" description="Disordered" evidence="4">
    <location>
        <begin position="300"/>
        <end position="346"/>
    </location>
</feature>
<keyword evidence="3" id="KW-0804">Transcription</keyword>
<dbReference type="InterPro" id="IPR046348">
    <property type="entry name" value="SIS_dom_sf"/>
</dbReference>
<dbReference type="SUPFAM" id="SSF46689">
    <property type="entry name" value="Homeodomain-like"/>
    <property type="match status" value="1"/>
</dbReference>
<evidence type="ECO:0000313" key="6">
    <source>
        <dbReference type="EMBL" id="QEX18098.1"/>
    </source>
</evidence>
<dbReference type="GO" id="GO:0003700">
    <property type="term" value="F:DNA-binding transcription factor activity"/>
    <property type="evidence" value="ECO:0007669"/>
    <property type="project" value="InterPro"/>
</dbReference>
<dbReference type="InterPro" id="IPR000281">
    <property type="entry name" value="HTH_RpiR"/>
</dbReference>
<proteinExistence type="predicted"/>
<accession>A0A5J6MKR1</accession>
<reference evidence="6 7" key="1">
    <citation type="submission" date="2019-08" db="EMBL/GenBank/DDBJ databases">
        <title>Hyperibacter terrae gen. nov., sp. nov. and Hyperibacter viscosus sp. nov., two new members in the family Rhodospirillaceae isolated from the rhizosphere of Hypericum perforatum.</title>
        <authorList>
            <person name="Noviana Z."/>
        </authorList>
    </citation>
    <scope>NUCLEOTIDE SEQUENCE [LARGE SCALE GENOMIC DNA]</scope>
    <source>
        <strain evidence="6 7">R5913</strain>
    </source>
</reference>
<dbReference type="Proteomes" id="UP000326202">
    <property type="component" value="Chromosome"/>
</dbReference>
<dbReference type="Gene3D" id="3.40.50.10490">
    <property type="entry name" value="Glucose-6-phosphate isomerase like protein, domain 1"/>
    <property type="match status" value="1"/>
</dbReference>
<dbReference type="PANTHER" id="PTHR30514">
    <property type="entry name" value="GLUCOKINASE"/>
    <property type="match status" value="1"/>
</dbReference>
<keyword evidence="7" id="KW-1185">Reference proteome</keyword>
<dbReference type="Pfam" id="PF01380">
    <property type="entry name" value="SIS"/>
    <property type="match status" value="1"/>
</dbReference>
<dbReference type="CDD" id="cd05013">
    <property type="entry name" value="SIS_RpiR"/>
    <property type="match status" value="1"/>
</dbReference>
<keyword evidence="1" id="KW-0805">Transcription regulation</keyword>
<name>A0A5J6MKR1_9PROT</name>
<dbReference type="InterPro" id="IPR035472">
    <property type="entry name" value="RpiR-like_SIS"/>
</dbReference>
<keyword evidence="2" id="KW-0238">DNA-binding</keyword>
<dbReference type="InterPro" id="IPR009057">
    <property type="entry name" value="Homeodomain-like_sf"/>
</dbReference>
<dbReference type="PROSITE" id="PS51071">
    <property type="entry name" value="HTH_RPIR"/>
    <property type="match status" value="1"/>
</dbReference>
<dbReference type="GO" id="GO:0097367">
    <property type="term" value="F:carbohydrate derivative binding"/>
    <property type="evidence" value="ECO:0007669"/>
    <property type="project" value="InterPro"/>
</dbReference>
<evidence type="ECO:0000256" key="2">
    <source>
        <dbReference type="ARBA" id="ARBA00023125"/>
    </source>
</evidence>